<dbReference type="InterPro" id="IPR015422">
    <property type="entry name" value="PyrdxlP-dep_Trfase_small"/>
</dbReference>
<dbReference type="InterPro" id="IPR015424">
    <property type="entry name" value="PyrdxlP-dep_Trfase"/>
</dbReference>
<dbReference type="PANTHER" id="PTHR11986:SF18">
    <property type="entry name" value="ORNITHINE AMINOTRANSFERASE, MITOCHONDRIAL"/>
    <property type="match status" value="1"/>
</dbReference>
<dbReference type="UniPathway" id="UPA00098">
    <property type="reaction ID" value="UER00358"/>
</dbReference>
<dbReference type="InterPro" id="IPR015421">
    <property type="entry name" value="PyrdxlP-dep_Trfase_major"/>
</dbReference>
<accession>C0HIL9</accession>
<feature type="signal peptide" evidence="5">
    <location>
        <begin position="1"/>
        <end position="21"/>
    </location>
</feature>
<evidence type="ECO:0000256" key="3">
    <source>
        <dbReference type="ARBA" id="ARBA00022898"/>
    </source>
</evidence>
<evidence type="ECO:0000256" key="2">
    <source>
        <dbReference type="ARBA" id="ARBA00008954"/>
    </source>
</evidence>
<protein>
    <recommendedName>
        <fullName evidence="4">Ornithine aminotransferase</fullName>
        <ecNumber evidence="4">2.6.1.13</ecNumber>
    </recommendedName>
</protein>
<dbReference type="FunFam" id="3.40.640.10:FF:000185">
    <property type="entry name" value="Ornithine aminotransferase"/>
    <property type="match status" value="1"/>
</dbReference>
<feature type="chain" id="PRO_5009949501" description="Ornithine aminotransferase" evidence="5">
    <location>
        <begin position="22"/>
        <end position="201"/>
    </location>
</feature>
<dbReference type="EC" id="2.6.1.13" evidence="4"/>
<dbReference type="AlphaFoldDB" id="C0HIL9"/>
<dbReference type="PANTHER" id="PTHR11986">
    <property type="entry name" value="AMINOTRANSFERASE CLASS III"/>
    <property type="match status" value="1"/>
</dbReference>
<dbReference type="InterPro" id="IPR005814">
    <property type="entry name" value="Aminotrans_3"/>
</dbReference>
<comment type="pathway">
    <text evidence="4">Amino-acid biosynthesis; L-proline biosynthesis; L-glutamate 5-semialdehyde from L-ornithine: step 1/1.</text>
</comment>
<organism evidence="6">
    <name type="scientific">Zea mays</name>
    <name type="common">Maize</name>
    <dbReference type="NCBI Taxonomy" id="4577"/>
    <lineage>
        <taxon>Eukaryota</taxon>
        <taxon>Viridiplantae</taxon>
        <taxon>Streptophyta</taxon>
        <taxon>Embryophyta</taxon>
        <taxon>Tracheophyta</taxon>
        <taxon>Spermatophyta</taxon>
        <taxon>Magnoliopsida</taxon>
        <taxon>Liliopsida</taxon>
        <taxon>Poales</taxon>
        <taxon>Poaceae</taxon>
        <taxon>PACMAD clade</taxon>
        <taxon>Panicoideae</taxon>
        <taxon>Andropogonodae</taxon>
        <taxon>Andropogoneae</taxon>
        <taxon>Tripsacinae</taxon>
        <taxon>Zea</taxon>
    </lineage>
</organism>
<dbReference type="HOGENOM" id="CLU_016922_8_3_1"/>
<evidence type="ECO:0000256" key="1">
    <source>
        <dbReference type="ARBA" id="ARBA00001933"/>
    </source>
</evidence>
<dbReference type="GO" id="GO:0004587">
    <property type="term" value="F:ornithine aminotransferase activity"/>
    <property type="evidence" value="ECO:0007669"/>
    <property type="project" value="UniProtKB-EC"/>
</dbReference>
<dbReference type="Pfam" id="PF00202">
    <property type="entry name" value="Aminotran_3"/>
    <property type="match status" value="1"/>
</dbReference>
<dbReference type="InterPro" id="IPR050103">
    <property type="entry name" value="Class-III_PLP-dep_AT"/>
</dbReference>
<evidence type="ECO:0000256" key="4">
    <source>
        <dbReference type="RuleBase" id="RU365036"/>
    </source>
</evidence>
<keyword evidence="5" id="KW-0732">Signal</keyword>
<dbReference type="GO" id="GO:0030170">
    <property type="term" value="F:pyridoxal phosphate binding"/>
    <property type="evidence" value="ECO:0007669"/>
    <property type="project" value="InterPro"/>
</dbReference>
<evidence type="ECO:0000256" key="5">
    <source>
        <dbReference type="SAM" id="SignalP"/>
    </source>
</evidence>
<name>C0HIL9_MAIZE</name>
<evidence type="ECO:0000313" key="6">
    <source>
        <dbReference type="EMBL" id="ACN26872.1"/>
    </source>
</evidence>
<dbReference type="GO" id="GO:0055129">
    <property type="term" value="P:L-proline biosynthetic process"/>
    <property type="evidence" value="ECO:0007669"/>
    <property type="project" value="UniProtKB-UniPathway"/>
</dbReference>
<comment type="similarity">
    <text evidence="2 4">Belongs to the class-III pyridoxal-phosphate-dependent aminotransferase family.</text>
</comment>
<keyword evidence="4" id="KW-0808">Transferase</keyword>
<proteinExistence type="evidence at transcript level"/>
<dbReference type="EMBL" id="BT062175">
    <property type="protein sequence ID" value="ACN26872.1"/>
    <property type="molecule type" value="mRNA"/>
</dbReference>
<comment type="cofactor">
    <cofactor evidence="1 4">
        <name>pyridoxal 5'-phosphate</name>
        <dbReference type="ChEBI" id="CHEBI:597326"/>
    </cofactor>
</comment>
<comment type="catalytic activity">
    <reaction evidence="4">
        <text>a 2-oxocarboxylate + L-ornithine = L-glutamate 5-semialdehyde + an L-alpha-amino acid</text>
        <dbReference type="Rhea" id="RHEA:13877"/>
        <dbReference type="ChEBI" id="CHEBI:35179"/>
        <dbReference type="ChEBI" id="CHEBI:46911"/>
        <dbReference type="ChEBI" id="CHEBI:58066"/>
        <dbReference type="ChEBI" id="CHEBI:59869"/>
        <dbReference type="EC" id="2.6.1.13"/>
    </reaction>
</comment>
<dbReference type="FunFam" id="3.90.1150.10:FF:000152">
    <property type="entry name" value="Ornithine aminotransferase"/>
    <property type="match status" value="1"/>
</dbReference>
<keyword evidence="4" id="KW-0032">Aminotransferase</keyword>
<keyword evidence="3 4" id="KW-0663">Pyridoxal phosphate</keyword>
<dbReference type="Gene3D" id="3.90.1150.10">
    <property type="entry name" value="Aspartate Aminotransferase, domain 1"/>
    <property type="match status" value="1"/>
</dbReference>
<reference evidence="6" key="1">
    <citation type="journal article" date="2009" name="PLoS Genet.">
        <title>Sequencing, mapping, and analysis of 27,455 maize full-length cDNAs.</title>
        <authorList>
            <person name="Soderlund C."/>
            <person name="Descour A."/>
            <person name="Kudrna D."/>
            <person name="Bomhoff M."/>
            <person name="Boyd L."/>
            <person name="Currie J."/>
            <person name="Angelova A."/>
            <person name="Collura K."/>
            <person name="Wissotski M."/>
            <person name="Ashley E."/>
            <person name="Morrow D."/>
            <person name="Fernandes J."/>
            <person name="Walbot V."/>
            <person name="Yu Y."/>
        </authorList>
    </citation>
    <scope>NUCLEOTIDE SEQUENCE</scope>
    <source>
        <strain evidence="6">B73</strain>
    </source>
</reference>
<dbReference type="ExpressionAtlas" id="C0HIL9">
    <property type="expression patterns" value="baseline and differential"/>
</dbReference>
<dbReference type="SUPFAM" id="SSF53383">
    <property type="entry name" value="PLP-dependent transferases"/>
    <property type="match status" value="1"/>
</dbReference>
<sequence>MQLHLLFQVVFALQILGKALGAGVVPVSAVLADKDVMLCIRPGEHGSTFGGNPLASAVAVASLKVVRDEGLVERAAKLGQEFRDQLQKVQQKFPQILREVRGRGLLNAVDLNNDALSPASAYDICIKLKERGILAKPTHDTIIRLAPPLTISPEELAEASKALSDVLEHDLPQLQLQKQIKKPESEAEKPVCDRCGRDLYG</sequence>
<dbReference type="Gene3D" id="3.40.640.10">
    <property type="entry name" value="Type I PLP-dependent aspartate aminotransferase-like (Major domain)"/>
    <property type="match status" value="1"/>
</dbReference>